<dbReference type="SMART" id="SM00483">
    <property type="entry name" value="POLXc"/>
    <property type="match status" value="1"/>
</dbReference>
<dbReference type="InterPro" id="IPR002008">
    <property type="entry name" value="DNA_pol_X_beta-like"/>
</dbReference>
<keyword evidence="5" id="KW-0227">DNA damage</keyword>
<evidence type="ECO:0000259" key="7">
    <source>
        <dbReference type="SMART" id="SM00483"/>
    </source>
</evidence>
<dbReference type="Pfam" id="PF14792">
    <property type="entry name" value="DNA_pol_B_palm"/>
    <property type="match status" value="1"/>
</dbReference>
<dbReference type="InterPro" id="IPR027421">
    <property type="entry name" value="DNA_pol_lamdba_lyase_dom_sf"/>
</dbReference>
<comment type="function">
    <text evidence="5">DNA polymerase that functions in several pathways of DNA repair. Involved in base excision repair (BER) responsible for repair of lesions that give rise to abasic (AP) sites in DNA. Also contributes to DNA double-strand break repair by non-homologous end joining and homologous recombination. Has both template-dependent and template-independent (terminal transferase) DNA polymerase activities. Has also a 5'-deoxyribose-5-phosphate lyase (dRP lyase) activity.</text>
</comment>
<dbReference type="CDD" id="cd00141">
    <property type="entry name" value="NT_POLXc"/>
    <property type="match status" value="1"/>
</dbReference>
<feature type="region of interest" description="Disordered" evidence="6">
    <location>
        <begin position="522"/>
        <end position="541"/>
    </location>
</feature>
<dbReference type="EMBL" id="CM000623">
    <property type="protein sequence ID" value="EEC44473.1"/>
    <property type="molecule type" value="Genomic_DNA"/>
</dbReference>
<sequence>MNKTLLNGSGPIQGLKHHVQQRGAEVLSSFDKNIPPWPTHFVVSEQVQEPLSIAQALGFDSLEEMSSFLYDHSIVCATRRWVHRGDRLDKPPLEEPTMMETYLGIGPKRKCKRHRTNKNEESNDSQSSRSNVYKTNQSLSEAFRTLSKRHQEMPLNGELDAWKSYSFQITAGRLLHLGFEIRDSPEVLRHLASINGFGSSTMDIITDYLRTQQCSRLRNLESDPDRVAMKNMMNIWGVGRVRAKELVDAGFKRINEVRQAVELGNLQLERNQYIGVLCYDDLLEKMDRTEVESIGKIISNIFKMSYPEAEVCVMGSYRRGKHACGDVDILITHEDYNHTVPPKALGQFIDELRQQGHIAYHLTFISGMKHELYETIPDAPSHWSPQRDKRDKSSSSSYMGVFKSPCMTGKKRRVDIKFYPWREKAFASLYFTGNGYFNRSMRLWATRKFNYTLNDHGVFDRGSLVRVLDTTSEKEIFEFLDISWREPKERDSFDAVKGKKNGESAAQLEGFSSFTSFRELSGKGRNTTSGGAPLDRPIPASTRFLVPHNKIPRDDVMHNQLYDSKALTKN</sequence>
<keyword evidence="5" id="KW-0539">Nucleus</keyword>
<dbReference type="KEGG" id="pti:PHATRDRAFT_49149"/>
<dbReference type="GO" id="GO:0005634">
    <property type="term" value="C:nucleus"/>
    <property type="evidence" value="ECO:0007669"/>
    <property type="project" value="UniProtKB-SubCell"/>
</dbReference>
<dbReference type="InterPro" id="IPR022312">
    <property type="entry name" value="DNA_pol_X"/>
</dbReference>
<dbReference type="Gene3D" id="1.10.150.20">
    <property type="entry name" value="5' to 3' exonuclease, C-terminal subdomain"/>
    <property type="match status" value="1"/>
</dbReference>
<dbReference type="SUPFAM" id="SSF81301">
    <property type="entry name" value="Nucleotidyltransferase"/>
    <property type="match status" value="1"/>
</dbReference>
<comment type="subcellular location">
    <subcellularLocation>
        <location evidence="5">Nucleus</location>
    </subcellularLocation>
</comment>
<keyword evidence="1" id="KW-0237">DNA synthesis</keyword>
<dbReference type="Gene3D" id="1.10.150.110">
    <property type="entry name" value="DNA polymerase beta, N-terminal domain-like"/>
    <property type="match status" value="1"/>
</dbReference>
<dbReference type="InterPro" id="IPR029398">
    <property type="entry name" value="PolB_thumb"/>
</dbReference>
<reference evidence="9" key="2">
    <citation type="submission" date="2008-08" db="EMBL/GenBank/DDBJ databases">
        <authorList>
            <consortium name="Diatom Consortium"/>
            <person name="Grigoriev I."/>
            <person name="Grimwood J."/>
            <person name="Kuo A."/>
            <person name="Otillar R.P."/>
            <person name="Salamov A."/>
            <person name="Detter J.C."/>
            <person name="Lindquist E."/>
            <person name="Shapiro H."/>
            <person name="Lucas S."/>
            <person name="Glavina del Rio T."/>
            <person name="Pitluck S."/>
            <person name="Rokhsar D."/>
            <person name="Bowler C."/>
        </authorList>
    </citation>
    <scope>GENOME REANNOTATION</scope>
    <source>
        <strain evidence="9">CCAP 1055/1</strain>
    </source>
</reference>
<dbReference type="Pfam" id="PF10391">
    <property type="entry name" value="DNA_pol_lambd_f"/>
    <property type="match status" value="1"/>
</dbReference>
<dbReference type="EC" id="2.7.7.7" evidence="5"/>
<dbReference type="SUPFAM" id="SSF47802">
    <property type="entry name" value="DNA polymerase beta, N-terminal domain-like"/>
    <property type="match status" value="1"/>
</dbReference>
<dbReference type="InterPro" id="IPR028207">
    <property type="entry name" value="DNA_pol_B_palm_palm"/>
</dbReference>
<dbReference type="InterPro" id="IPR018944">
    <property type="entry name" value="DNA_pol_lambd_fingers_domain"/>
</dbReference>
<dbReference type="PANTHER" id="PTHR11276">
    <property type="entry name" value="DNA POLYMERASE TYPE-X FAMILY MEMBER"/>
    <property type="match status" value="1"/>
</dbReference>
<dbReference type="PaxDb" id="2850-Phatr49149"/>
<protein>
    <recommendedName>
        <fullName evidence="5">DNA polymerase</fullName>
        <ecNumber evidence="5">2.7.7.7</ecNumber>
    </recommendedName>
</protein>
<dbReference type="PRINTS" id="PR00870">
    <property type="entry name" value="DNAPOLXBETA"/>
</dbReference>
<proteinExistence type="inferred from homology"/>
<gene>
    <name evidence="8" type="ORF">PHATRDRAFT_49149</name>
</gene>
<dbReference type="Proteomes" id="UP000000759">
    <property type="component" value="Chromosome 21"/>
</dbReference>
<keyword evidence="9" id="KW-1185">Reference proteome</keyword>
<dbReference type="GO" id="GO:0003887">
    <property type="term" value="F:DNA-directed DNA polymerase activity"/>
    <property type="evidence" value="ECO:0007669"/>
    <property type="project" value="UniProtKB-UniRule"/>
</dbReference>
<keyword evidence="4" id="KW-0235">DNA replication</keyword>
<dbReference type="PANTHER" id="PTHR11276:SF28">
    <property type="entry name" value="DNA POLYMERASE LAMBDA"/>
    <property type="match status" value="1"/>
</dbReference>
<dbReference type="GO" id="GO:0046872">
    <property type="term" value="F:metal ion binding"/>
    <property type="evidence" value="ECO:0007669"/>
    <property type="project" value="UniProtKB-UniRule"/>
</dbReference>
<evidence type="ECO:0000256" key="6">
    <source>
        <dbReference type="SAM" id="MobiDB-lite"/>
    </source>
</evidence>
<dbReference type="OrthoDB" id="44375at2759"/>
<feature type="domain" description="DNA-directed DNA polymerase X" evidence="7">
    <location>
        <begin position="131"/>
        <end position="491"/>
    </location>
</feature>
<dbReference type="HOGENOM" id="CLU_472903_0_0_1"/>
<keyword evidence="2 5" id="KW-0808">Transferase</keyword>
<comment type="similarity">
    <text evidence="5">Belongs to the DNA polymerase type-X family.</text>
</comment>
<dbReference type="AlphaFoldDB" id="B7G9N3"/>
<evidence type="ECO:0000256" key="2">
    <source>
        <dbReference type="ARBA" id="ARBA00022679"/>
    </source>
</evidence>
<keyword evidence="5" id="KW-0234">DNA repair</keyword>
<dbReference type="GeneID" id="7195649"/>
<dbReference type="GO" id="GO:0006303">
    <property type="term" value="P:double-strand break repair via nonhomologous end joining"/>
    <property type="evidence" value="ECO:0007669"/>
    <property type="project" value="TreeGrafter"/>
</dbReference>
<evidence type="ECO:0000256" key="3">
    <source>
        <dbReference type="ARBA" id="ARBA00022695"/>
    </source>
</evidence>
<dbReference type="InterPro" id="IPR002054">
    <property type="entry name" value="DNA-dir_DNA_pol_X"/>
</dbReference>
<organism evidence="8 9">
    <name type="scientific">Phaeodactylum tricornutum (strain CCAP 1055/1)</name>
    <dbReference type="NCBI Taxonomy" id="556484"/>
    <lineage>
        <taxon>Eukaryota</taxon>
        <taxon>Sar</taxon>
        <taxon>Stramenopiles</taxon>
        <taxon>Ochrophyta</taxon>
        <taxon>Bacillariophyta</taxon>
        <taxon>Bacillariophyceae</taxon>
        <taxon>Bacillariophycidae</taxon>
        <taxon>Naviculales</taxon>
        <taxon>Phaeodactylaceae</taxon>
        <taxon>Phaeodactylum</taxon>
    </lineage>
</organism>
<evidence type="ECO:0000313" key="9">
    <source>
        <dbReference type="Proteomes" id="UP000000759"/>
    </source>
</evidence>
<dbReference type="PRINTS" id="PR00869">
    <property type="entry name" value="DNAPOLX"/>
</dbReference>
<dbReference type="Pfam" id="PF14791">
    <property type="entry name" value="DNA_pol_B_thumb"/>
    <property type="match status" value="1"/>
</dbReference>
<feature type="region of interest" description="Disordered" evidence="6">
    <location>
        <begin position="105"/>
        <end position="134"/>
    </location>
</feature>
<keyword evidence="3 5" id="KW-0548">Nucleotidyltransferase</keyword>
<dbReference type="STRING" id="556484.B7G9N3"/>
<name>B7G9N3_PHATC</name>
<accession>B7G9N3</accession>
<evidence type="ECO:0000256" key="4">
    <source>
        <dbReference type="ARBA" id="ARBA00022705"/>
    </source>
</evidence>
<feature type="compositionally biased region" description="Polar residues" evidence="6">
    <location>
        <begin position="124"/>
        <end position="134"/>
    </location>
</feature>
<evidence type="ECO:0000256" key="5">
    <source>
        <dbReference type="RuleBase" id="RU366014"/>
    </source>
</evidence>
<keyword evidence="5" id="KW-0239">DNA-directed DNA polymerase</keyword>
<dbReference type="RefSeq" id="XP_002183804.1">
    <property type="nucleotide sequence ID" value="XM_002183768.1"/>
</dbReference>
<dbReference type="InParanoid" id="B7G9N3"/>
<comment type="catalytic activity">
    <reaction evidence="5">
        <text>DNA(n) + a 2'-deoxyribonucleoside 5'-triphosphate = DNA(n+1) + diphosphate</text>
        <dbReference type="Rhea" id="RHEA:22508"/>
        <dbReference type="Rhea" id="RHEA-COMP:17339"/>
        <dbReference type="Rhea" id="RHEA-COMP:17340"/>
        <dbReference type="ChEBI" id="CHEBI:33019"/>
        <dbReference type="ChEBI" id="CHEBI:61560"/>
        <dbReference type="ChEBI" id="CHEBI:173112"/>
        <dbReference type="EC" id="2.7.7.7"/>
    </reaction>
</comment>
<feature type="compositionally biased region" description="Basic residues" evidence="6">
    <location>
        <begin position="107"/>
        <end position="116"/>
    </location>
</feature>
<dbReference type="Gene3D" id="3.30.210.10">
    <property type="entry name" value="DNA polymerase, thumb domain"/>
    <property type="match status" value="1"/>
</dbReference>
<dbReference type="Gene3D" id="3.30.460.10">
    <property type="entry name" value="Beta Polymerase, domain 2"/>
    <property type="match status" value="1"/>
</dbReference>
<reference evidence="8 9" key="1">
    <citation type="journal article" date="2008" name="Nature">
        <title>The Phaeodactylum genome reveals the evolutionary history of diatom genomes.</title>
        <authorList>
            <person name="Bowler C."/>
            <person name="Allen A.E."/>
            <person name="Badger J.H."/>
            <person name="Grimwood J."/>
            <person name="Jabbari K."/>
            <person name="Kuo A."/>
            <person name="Maheswari U."/>
            <person name="Martens C."/>
            <person name="Maumus F."/>
            <person name="Otillar R.P."/>
            <person name="Rayko E."/>
            <person name="Salamov A."/>
            <person name="Vandepoele K."/>
            <person name="Beszteri B."/>
            <person name="Gruber A."/>
            <person name="Heijde M."/>
            <person name="Katinka M."/>
            <person name="Mock T."/>
            <person name="Valentin K."/>
            <person name="Verret F."/>
            <person name="Berges J.A."/>
            <person name="Brownlee C."/>
            <person name="Cadoret J.P."/>
            <person name="Chiovitti A."/>
            <person name="Choi C.J."/>
            <person name="Coesel S."/>
            <person name="De Martino A."/>
            <person name="Detter J.C."/>
            <person name="Durkin C."/>
            <person name="Falciatore A."/>
            <person name="Fournet J."/>
            <person name="Haruta M."/>
            <person name="Huysman M.J."/>
            <person name="Jenkins B.D."/>
            <person name="Jiroutova K."/>
            <person name="Jorgensen R.E."/>
            <person name="Joubert Y."/>
            <person name="Kaplan A."/>
            <person name="Kroger N."/>
            <person name="Kroth P.G."/>
            <person name="La Roche J."/>
            <person name="Lindquist E."/>
            <person name="Lommer M."/>
            <person name="Martin-Jezequel V."/>
            <person name="Lopez P.J."/>
            <person name="Lucas S."/>
            <person name="Mangogna M."/>
            <person name="McGinnis K."/>
            <person name="Medlin L.K."/>
            <person name="Montsant A."/>
            <person name="Oudot-Le Secq M.P."/>
            <person name="Napoli C."/>
            <person name="Obornik M."/>
            <person name="Parker M.S."/>
            <person name="Petit J.L."/>
            <person name="Porcel B.M."/>
            <person name="Poulsen N."/>
            <person name="Robison M."/>
            <person name="Rychlewski L."/>
            <person name="Rynearson T.A."/>
            <person name="Schmutz J."/>
            <person name="Shapiro H."/>
            <person name="Siaut M."/>
            <person name="Stanley M."/>
            <person name="Sussman M.R."/>
            <person name="Taylor A.R."/>
            <person name="Vardi A."/>
            <person name="von Dassow P."/>
            <person name="Vyverman W."/>
            <person name="Willis A."/>
            <person name="Wyrwicz L.S."/>
            <person name="Rokhsar D.S."/>
            <person name="Weissenbach J."/>
            <person name="Armbrust E.V."/>
            <person name="Green B.R."/>
            <person name="Van de Peer Y."/>
            <person name="Grigoriev I.V."/>
        </authorList>
    </citation>
    <scope>NUCLEOTIDE SEQUENCE [LARGE SCALE GENOMIC DNA]</scope>
    <source>
        <strain evidence="8 9">CCAP 1055/1</strain>
    </source>
</reference>
<dbReference type="InterPro" id="IPR043519">
    <property type="entry name" value="NT_sf"/>
</dbReference>
<evidence type="ECO:0000256" key="1">
    <source>
        <dbReference type="ARBA" id="ARBA00022634"/>
    </source>
</evidence>
<dbReference type="eggNOG" id="KOG2534">
    <property type="taxonomic scope" value="Eukaryota"/>
</dbReference>
<dbReference type="InterPro" id="IPR037160">
    <property type="entry name" value="DNA_Pol_thumb_sf"/>
</dbReference>
<dbReference type="GO" id="GO:0003677">
    <property type="term" value="F:DNA binding"/>
    <property type="evidence" value="ECO:0007669"/>
    <property type="project" value="UniProtKB-UniRule"/>
</dbReference>
<evidence type="ECO:0000313" key="8">
    <source>
        <dbReference type="EMBL" id="EEC44473.1"/>
    </source>
</evidence>
<dbReference type="SUPFAM" id="SSF81585">
    <property type="entry name" value="PsbU/PolX domain-like"/>
    <property type="match status" value="1"/>
</dbReference>